<accession>A0A8B8ZD72</accession>
<feature type="domain" description="F-box" evidence="1">
    <location>
        <begin position="68"/>
        <end position="114"/>
    </location>
</feature>
<name>A0A8B8ZD72_PHODC</name>
<dbReference type="PROSITE" id="PS50181">
    <property type="entry name" value="FBOX"/>
    <property type="match status" value="1"/>
</dbReference>
<dbReference type="AlphaFoldDB" id="A0A8B8ZD72"/>
<dbReference type="SMART" id="SM00256">
    <property type="entry name" value="FBOX"/>
    <property type="match status" value="1"/>
</dbReference>
<dbReference type="PANTHER" id="PTHR32278">
    <property type="entry name" value="F-BOX DOMAIN-CONTAINING PROTEIN"/>
    <property type="match status" value="1"/>
</dbReference>
<dbReference type="SUPFAM" id="SSF81383">
    <property type="entry name" value="F-box domain"/>
    <property type="match status" value="1"/>
</dbReference>
<dbReference type="RefSeq" id="XP_038972056.1">
    <property type="nucleotide sequence ID" value="XM_039116128.1"/>
</dbReference>
<dbReference type="GeneID" id="120104642"/>
<dbReference type="OrthoDB" id="1927826at2759"/>
<dbReference type="InterPro" id="IPR036047">
    <property type="entry name" value="F-box-like_dom_sf"/>
</dbReference>
<evidence type="ECO:0000259" key="1">
    <source>
        <dbReference type="PROSITE" id="PS50181"/>
    </source>
</evidence>
<sequence>MSTALGPSSLKDHHLESQSIFPRPLRLHSFPLKLVPSEVNPQFLESLSKSMIAKQQSMAGRGEESEGSGHIGRLPEDCISHVLSLTTPRDSCRAALVSAAFRSAASSDAVWERFLPSDYQSILSRAVDPVEFSSTRELYFRLCDSILVDGGRLQSFQLERSTGRKCYMICPRSMRIIWESDPRYCRWISLPESRFAEVAVLLAVCWFDIGGRIDCQLLSLRTTYAAYLVFKFASGSFGLGPPPQLASVKLGAYASEINVCLQDDGNGNDGDDLEEGRRRRRRRRRRRQRRLRDDGWMEIELGEFYNDEGNGGDVEMGLMEVRALHWKSGLIVQGLQVRPKI</sequence>
<dbReference type="InterPro" id="IPR025886">
    <property type="entry name" value="PP2-like"/>
</dbReference>
<dbReference type="Proteomes" id="UP000228380">
    <property type="component" value="Unplaced"/>
</dbReference>
<dbReference type="Pfam" id="PF12937">
    <property type="entry name" value="F-box-like"/>
    <property type="match status" value="1"/>
</dbReference>
<evidence type="ECO:0000313" key="2">
    <source>
        <dbReference type="Proteomes" id="UP000228380"/>
    </source>
</evidence>
<dbReference type="Pfam" id="PF14299">
    <property type="entry name" value="PP2"/>
    <property type="match status" value="1"/>
</dbReference>
<protein>
    <submittedName>
        <fullName evidence="3">F-box protein PP2-B11-like</fullName>
    </submittedName>
</protein>
<dbReference type="InterPro" id="IPR001810">
    <property type="entry name" value="F-box_dom"/>
</dbReference>
<dbReference type="Gene3D" id="1.20.1280.50">
    <property type="match status" value="1"/>
</dbReference>
<dbReference type="KEGG" id="pda:120104642"/>
<proteinExistence type="predicted"/>
<keyword evidence="2" id="KW-1185">Reference proteome</keyword>
<gene>
    <name evidence="3" type="primary">LOC120104642</name>
</gene>
<organism evidence="2 3">
    <name type="scientific">Phoenix dactylifera</name>
    <name type="common">Date palm</name>
    <dbReference type="NCBI Taxonomy" id="42345"/>
    <lineage>
        <taxon>Eukaryota</taxon>
        <taxon>Viridiplantae</taxon>
        <taxon>Streptophyta</taxon>
        <taxon>Embryophyta</taxon>
        <taxon>Tracheophyta</taxon>
        <taxon>Spermatophyta</taxon>
        <taxon>Magnoliopsida</taxon>
        <taxon>Liliopsida</taxon>
        <taxon>Arecaceae</taxon>
        <taxon>Coryphoideae</taxon>
        <taxon>Phoeniceae</taxon>
        <taxon>Phoenix</taxon>
    </lineage>
</organism>
<dbReference type="PANTHER" id="PTHR32278:SF111">
    <property type="entry name" value="F-BOX PROTEIN PP2-B12-RELATED"/>
    <property type="match status" value="1"/>
</dbReference>
<dbReference type="CDD" id="cd22162">
    <property type="entry name" value="F-box_AtSKIP3-like"/>
    <property type="match status" value="1"/>
</dbReference>
<evidence type="ECO:0000313" key="3">
    <source>
        <dbReference type="RefSeq" id="XP_038972056.1"/>
    </source>
</evidence>
<reference evidence="3" key="1">
    <citation type="submission" date="2025-08" db="UniProtKB">
        <authorList>
            <consortium name="RefSeq"/>
        </authorList>
    </citation>
    <scope>IDENTIFICATION</scope>
    <source>
        <tissue evidence="3">Young leaves</tissue>
    </source>
</reference>